<feature type="transmembrane region" description="Helical" evidence="10">
    <location>
        <begin position="290"/>
        <end position="311"/>
    </location>
</feature>
<keyword evidence="8 10" id="KW-1133">Transmembrane helix</keyword>
<comment type="cofactor">
    <cofactor evidence="10">
        <name>FMN</name>
        <dbReference type="ChEBI" id="CHEBI:58210"/>
    </cofactor>
</comment>
<accession>A0A2J8BAR0</accession>
<keyword evidence="3 10" id="KW-0285">Flavoprotein</keyword>
<dbReference type="EMBL" id="LSDT01000002">
    <property type="protein sequence ID" value="KXB93190.1"/>
    <property type="molecule type" value="Genomic_DNA"/>
</dbReference>
<evidence type="ECO:0000313" key="14">
    <source>
        <dbReference type="Proteomes" id="UP000242958"/>
    </source>
</evidence>
<name>A0A134CLV6_9FIRM</name>
<dbReference type="Proteomes" id="UP000070160">
    <property type="component" value="Unassembled WGS sequence"/>
</dbReference>
<keyword evidence="2 10" id="KW-0597">Phosphoprotein</keyword>
<keyword evidence="5 10" id="KW-0812">Transmembrane</keyword>
<comment type="similarity">
    <text evidence="10">Belongs to the NqrB/RnfD family.</text>
</comment>
<dbReference type="PATRIC" id="fig|1588748.3.peg.104"/>
<dbReference type="InterPro" id="IPR011303">
    <property type="entry name" value="RnfD_bac"/>
</dbReference>
<dbReference type="Proteomes" id="UP000242958">
    <property type="component" value="Unassembled WGS sequence"/>
</dbReference>
<evidence type="ECO:0000256" key="6">
    <source>
        <dbReference type="ARBA" id="ARBA00022967"/>
    </source>
</evidence>
<gene>
    <name evidence="10" type="primary">rnfD</name>
    <name evidence="12" type="ORF">CAL30_04075</name>
    <name evidence="11" type="ORF">HMPREF3182_00108</name>
</gene>
<evidence type="ECO:0000256" key="1">
    <source>
        <dbReference type="ARBA" id="ARBA00022448"/>
    </source>
</evidence>
<reference evidence="11" key="2">
    <citation type="submission" date="2016-01" db="EMBL/GenBank/DDBJ databases">
        <authorList>
            <person name="Oliw E.H."/>
        </authorList>
    </citation>
    <scope>NUCLEOTIDE SEQUENCE [LARGE SCALE GENOMIC DNA]</scope>
    <source>
        <strain evidence="11">KA00182</strain>
    </source>
</reference>
<dbReference type="GO" id="GO:0022900">
    <property type="term" value="P:electron transport chain"/>
    <property type="evidence" value="ECO:0007669"/>
    <property type="project" value="UniProtKB-UniRule"/>
</dbReference>
<feature type="transmembrane region" description="Helical" evidence="10">
    <location>
        <begin position="267"/>
        <end position="284"/>
    </location>
</feature>
<feature type="transmembrane region" description="Helical" evidence="10">
    <location>
        <begin position="243"/>
        <end position="260"/>
    </location>
</feature>
<dbReference type="HAMAP" id="MF_00462">
    <property type="entry name" value="RsxD_RnfD"/>
    <property type="match status" value="1"/>
</dbReference>
<feature type="transmembrane region" description="Helical" evidence="10">
    <location>
        <begin position="219"/>
        <end position="237"/>
    </location>
</feature>
<feature type="transmembrane region" description="Helical" evidence="10">
    <location>
        <begin position="87"/>
        <end position="104"/>
    </location>
</feature>
<reference evidence="12 14" key="3">
    <citation type="submission" date="2017-05" db="EMBL/GenBank/DDBJ databases">
        <authorList>
            <person name="Song R."/>
            <person name="Chenine A.L."/>
            <person name="Ruprecht R.M."/>
        </authorList>
    </citation>
    <scope>NUCLEOTIDE SEQUENCE [LARGE SCALE GENOMIC DNA]</scope>
    <source>
        <strain evidence="12 14">KA00229</strain>
    </source>
</reference>
<evidence type="ECO:0000256" key="10">
    <source>
        <dbReference type="HAMAP-Rule" id="MF_00462"/>
    </source>
</evidence>
<dbReference type="PANTHER" id="PTHR30578">
    <property type="entry name" value="ELECTRON TRANSPORT COMPLEX PROTEIN RNFD"/>
    <property type="match status" value="1"/>
</dbReference>
<evidence type="ECO:0000256" key="4">
    <source>
        <dbReference type="ARBA" id="ARBA00022643"/>
    </source>
</evidence>
<organism evidence="11 13">
    <name type="scientific">Megasphaera hutchinsoni</name>
    <dbReference type="NCBI Taxonomy" id="1588748"/>
    <lineage>
        <taxon>Bacteria</taxon>
        <taxon>Bacillati</taxon>
        <taxon>Bacillota</taxon>
        <taxon>Negativicutes</taxon>
        <taxon>Veillonellales</taxon>
        <taxon>Veillonellaceae</taxon>
        <taxon>Megasphaera</taxon>
    </lineage>
</organism>
<evidence type="ECO:0000256" key="8">
    <source>
        <dbReference type="ARBA" id="ARBA00022989"/>
    </source>
</evidence>
<feature type="modified residue" description="FMN phosphoryl threonine" evidence="10">
    <location>
        <position position="182"/>
    </location>
</feature>
<evidence type="ECO:0000313" key="11">
    <source>
        <dbReference type="EMBL" id="KXB93190.1"/>
    </source>
</evidence>
<keyword evidence="9 10" id="KW-0472">Membrane</keyword>
<proteinExistence type="inferred from homology"/>
<comment type="function">
    <text evidence="10">Part of a membrane-bound complex that couples electron transfer with translocation of ions across the membrane.</text>
</comment>
<evidence type="ECO:0000256" key="9">
    <source>
        <dbReference type="ARBA" id="ARBA00023136"/>
    </source>
</evidence>
<keyword evidence="1 10" id="KW-0813">Transport</keyword>
<keyword evidence="7 10" id="KW-0249">Electron transport</keyword>
<keyword evidence="10" id="KW-1003">Cell membrane</keyword>
<evidence type="ECO:0000256" key="7">
    <source>
        <dbReference type="ARBA" id="ARBA00022982"/>
    </source>
</evidence>
<sequence length="352" mass="37897">MSPDMKGQHPGMDGKEIKQQMLTVSSSPHVRDKESIRKIMWNVIAALVPAAAFGVYHFGMNGLINIIVAIVSAVVFEFLWEKLMHQRITITDGSAVITGLLLAMCCPPNLPWWMAIIGSFLAIVVCKQSMGGLGYNLFNPAHVGRAGLMVSWPIAMTTWTRMNGSVADMASSSSVDALASATPLNVLKHGGTDSLFQLFGTNDWMSIYKSMFLGFRSGSLGETSTVLLLIGGIYLIYKGYIKWQVPVVMIATVGILMGLIAGDAHLALFHMMAGGLIIGAFFMATDMVTAPITLKGQIIFAFGCGLITVLIRQLGGYPEGVCYSILLMNALTPLIDRAVKPKVFGTVKKGAK</sequence>
<dbReference type="PANTHER" id="PTHR30578:SF0">
    <property type="entry name" value="ION-TRANSLOCATING OXIDOREDUCTASE COMPLEX SUBUNIT D"/>
    <property type="match status" value="1"/>
</dbReference>
<dbReference type="InterPro" id="IPR004338">
    <property type="entry name" value="NqrB/RnfD"/>
</dbReference>
<dbReference type="GO" id="GO:0055085">
    <property type="term" value="P:transmembrane transport"/>
    <property type="evidence" value="ECO:0007669"/>
    <property type="project" value="InterPro"/>
</dbReference>
<dbReference type="STRING" id="1588748.HMPREF3182_00108"/>
<keyword evidence="4 10" id="KW-0288">FMN</keyword>
<comment type="subunit">
    <text evidence="10">The complex is composed of six subunits: RnfA, RnfB, RnfC, RnfD, RnfE and RnfG.</text>
</comment>
<dbReference type="EC" id="7.-.-.-" evidence="10"/>
<keyword evidence="13" id="KW-1185">Reference proteome</keyword>
<reference evidence="13" key="1">
    <citation type="submission" date="2016-01" db="EMBL/GenBank/DDBJ databases">
        <authorList>
            <person name="Mitreva M."/>
            <person name="Pepin K.H."/>
            <person name="Mihindukulasuriya K.A."/>
            <person name="Fulton R."/>
            <person name="Fronick C."/>
            <person name="O'Laughlin M."/>
            <person name="Miner T."/>
            <person name="Herter B."/>
            <person name="Rosa B.A."/>
            <person name="Cordes M."/>
            <person name="Tomlinson C."/>
            <person name="Wollam A."/>
            <person name="Palsikar V.B."/>
            <person name="Mardis E.R."/>
            <person name="Wilson R.K."/>
        </authorList>
    </citation>
    <scope>NUCLEOTIDE SEQUENCE [LARGE SCALE GENOMIC DNA]</scope>
    <source>
        <strain evidence="13">KA00182</strain>
    </source>
</reference>
<keyword evidence="6 10" id="KW-1278">Translocase</keyword>
<dbReference type="GO" id="GO:0005886">
    <property type="term" value="C:plasma membrane"/>
    <property type="evidence" value="ECO:0007669"/>
    <property type="project" value="UniProtKB-SubCell"/>
</dbReference>
<dbReference type="RefSeq" id="WP_007392912.1">
    <property type="nucleotide sequence ID" value="NZ_KQ960925.1"/>
</dbReference>
<protein>
    <recommendedName>
        <fullName evidence="10">Ion-translocating oxidoreductase complex subunit D</fullName>
        <ecNumber evidence="10">7.-.-.-</ecNumber>
    </recommendedName>
    <alternativeName>
        <fullName evidence="10">Rnf electron transport complex subunit D</fullName>
    </alternativeName>
</protein>
<dbReference type="Pfam" id="PF03116">
    <property type="entry name" value="NQR2_RnfD_RnfE"/>
    <property type="match status" value="1"/>
</dbReference>
<feature type="transmembrane region" description="Helical" evidence="10">
    <location>
        <begin position="62"/>
        <end position="80"/>
    </location>
</feature>
<feature type="transmembrane region" description="Helical" evidence="10">
    <location>
        <begin position="39"/>
        <end position="56"/>
    </location>
</feature>
<comment type="subcellular location">
    <subcellularLocation>
        <location evidence="10">Cell membrane</location>
        <topology evidence="10">Multi-pass membrane protein</topology>
    </subcellularLocation>
</comment>
<evidence type="ECO:0000313" key="12">
    <source>
        <dbReference type="EMBL" id="PNH21859.1"/>
    </source>
</evidence>
<dbReference type="AlphaFoldDB" id="A0A134CLV6"/>
<accession>A0A134CLV6</accession>
<comment type="caution">
    <text evidence="11">The sequence shown here is derived from an EMBL/GenBank/DDBJ whole genome shotgun (WGS) entry which is preliminary data.</text>
</comment>
<evidence type="ECO:0000256" key="3">
    <source>
        <dbReference type="ARBA" id="ARBA00022630"/>
    </source>
</evidence>
<dbReference type="EMBL" id="NFMF01000005">
    <property type="protein sequence ID" value="PNH21859.1"/>
    <property type="molecule type" value="Genomic_DNA"/>
</dbReference>
<evidence type="ECO:0000256" key="5">
    <source>
        <dbReference type="ARBA" id="ARBA00022692"/>
    </source>
</evidence>
<evidence type="ECO:0000313" key="13">
    <source>
        <dbReference type="Proteomes" id="UP000070160"/>
    </source>
</evidence>
<evidence type="ECO:0000256" key="2">
    <source>
        <dbReference type="ARBA" id="ARBA00022553"/>
    </source>
</evidence>
<dbReference type="NCBIfam" id="TIGR01946">
    <property type="entry name" value="rnfD"/>
    <property type="match status" value="1"/>
</dbReference>